<evidence type="ECO:0000256" key="2">
    <source>
        <dbReference type="ARBA" id="ARBA00022448"/>
    </source>
</evidence>
<dbReference type="Gene3D" id="1.20.1250.20">
    <property type="entry name" value="MFS general substrate transporter like domains"/>
    <property type="match status" value="1"/>
</dbReference>
<feature type="transmembrane region" description="Helical" evidence="6">
    <location>
        <begin position="29"/>
        <end position="49"/>
    </location>
</feature>
<evidence type="ECO:0000256" key="3">
    <source>
        <dbReference type="ARBA" id="ARBA00022692"/>
    </source>
</evidence>
<evidence type="ECO:0000313" key="8">
    <source>
        <dbReference type="Proteomes" id="UP000637695"/>
    </source>
</evidence>
<comment type="caution">
    <text evidence="7">The sequence shown here is derived from an EMBL/GenBank/DDBJ whole genome shotgun (WGS) entry which is preliminary data.</text>
</comment>
<organism evidence="7 8">
    <name type="scientific">Alicyclobacillus cellulosilyticus</name>
    <dbReference type="NCBI Taxonomy" id="1003997"/>
    <lineage>
        <taxon>Bacteria</taxon>
        <taxon>Bacillati</taxon>
        <taxon>Bacillota</taxon>
        <taxon>Bacilli</taxon>
        <taxon>Bacillales</taxon>
        <taxon>Alicyclobacillaceae</taxon>
        <taxon>Alicyclobacillus</taxon>
    </lineage>
</organism>
<proteinExistence type="predicted"/>
<evidence type="ECO:0008006" key="9">
    <source>
        <dbReference type="Google" id="ProtNLM"/>
    </source>
</evidence>
<keyword evidence="8" id="KW-1185">Reference proteome</keyword>
<dbReference type="AlphaFoldDB" id="A0A917KFV7"/>
<feature type="transmembrane region" description="Helical" evidence="6">
    <location>
        <begin position="161"/>
        <end position="180"/>
    </location>
</feature>
<sequence>MLLAAYATWAIRCQEPIVDIVLVRRPQQVLVLALTALVSIVTFAVMVLVPEFMQVIQGRSSVVAGLALLPQGLITGIGTVLGNHGLARWGVRRTVVLGMIILTVSTFGVLAVTETSPAWLVAFVLSGRGFAIGLVMQPLLNGFIKPLPADKVPDGNTLFNVVERVSGTLGIALIVTFFQVREHVHILQAVRHLGLPGIFQGQGAGLALPTLPAPMHHELAHAMASGFHDVICLVAGISALGVIMALMIKDRSTSNGKAP</sequence>
<dbReference type="EMBL" id="BMOY01000046">
    <property type="protein sequence ID" value="GGJ12532.1"/>
    <property type="molecule type" value="Genomic_DNA"/>
</dbReference>
<dbReference type="InterPro" id="IPR036259">
    <property type="entry name" value="MFS_trans_sf"/>
</dbReference>
<keyword evidence="4 6" id="KW-1133">Transmembrane helix</keyword>
<dbReference type="SUPFAM" id="SSF103473">
    <property type="entry name" value="MFS general substrate transporter"/>
    <property type="match status" value="1"/>
</dbReference>
<keyword evidence="3 6" id="KW-0812">Transmembrane</keyword>
<dbReference type="PANTHER" id="PTHR23501">
    <property type="entry name" value="MAJOR FACILITATOR SUPERFAMILY"/>
    <property type="match status" value="1"/>
</dbReference>
<dbReference type="PANTHER" id="PTHR23501:SF191">
    <property type="entry name" value="VACUOLAR BASIC AMINO ACID TRANSPORTER 4"/>
    <property type="match status" value="1"/>
</dbReference>
<comment type="subcellular location">
    <subcellularLocation>
        <location evidence="1">Cell membrane</location>
        <topology evidence="1">Multi-pass membrane protein</topology>
    </subcellularLocation>
</comment>
<feature type="transmembrane region" description="Helical" evidence="6">
    <location>
        <begin position="118"/>
        <end position="140"/>
    </location>
</feature>
<keyword evidence="2" id="KW-0813">Transport</keyword>
<protein>
    <recommendedName>
        <fullName evidence="9">MFS transporter</fullName>
    </recommendedName>
</protein>
<evidence type="ECO:0000313" key="7">
    <source>
        <dbReference type="EMBL" id="GGJ12532.1"/>
    </source>
</evidence>
<keyword evidence="5 6" id="KW-0472">Membrane</keyword>
<dbReference type="GO" id="GO:0022857">
    <property type="term" value="F:transmembrane transporter activity"/>
    <property type="evidence" value="ECO:0007669"/>
    <property type="project" value="InterPro"/>
</dbReference>
<name>A0A917KFV7_9BACL</name>
<reference evidence="7" key="2">
    <citation type="submission" date="2020-09" db="EMBL/GenBank/DDBJ databases">
        <authorList>
            <person name="Sun Q."/>
            <person name="Ohkuma M."/>
        </authorList>
    </citation>
    <scope>NUCLEOTIDE SEQUENCE</scope>
    <source>
        <strain evidence="7">JCM 18487</strain>
    </source>
</reference>
<dbReference type="GO" id="GO:0005886">
    <property type="term" value="C:plasma membrane"/>
    <property type="evidence" value="ECO:0007669"/>
    <property type="project" value="UniProtKB-SubCell"/>
</dbReference>
<dbReference type="Pfam" id="PF07690">
    <property type="entry name" value="MFS_1"/>
    <property type="match status" value="1"/>
</dbReference>
<evidence type="ECO:0000256" key="5">
    <source>
        <dbReference type="ARBA" id="ARBA00023136"/>
    </source>
</evidence>
<dbReference type="Proteomes" id="UP000637695">
    <property type="component" value="Unassembled WGS sequence"/>
</dbReference>
<reference evidence="7" key="1">
    <citation type="journal article" date="2014" name="Int. J. Syst. Evol. Microbiol.">
        <title>Complete genome sequence of Corynebacterium casei LMG S-19264T (=DSM 44701T), isolated from a smear-ripened cheese.</title>
        <authorList>
            <consortium name="US DOE Joint Genome Institute (JGI-PGF)"/>
            <person name="Walter F."/>
            <person name="Albersmeier A."/>
            <person name="Kalinowski J."/>
            <person name="Ruckert C."/>
        </authorList>
    </citation>
    <scope>NUCLEOTIDE SEQUENCE</scope>
    <source>
        <strain evidence="7">JCM 18487</strain>
    </source>
</reference>
<evidence type="ECO:0000256" key="1">
    <source>
        <dbReference type="ARBA" id="ARBA00004651"/>
    </source>
</evidence>
<accession>A0A917KFV7</accession>
<gene>
    <name evidence="7" type="ORF">GCM10010885_22380</name>
</gene>
<dbReference type="InterPro" id="IPR011701">
    <property type="entry name" value="MFS"/>
</dbReference>
<evidence type="ECO:0000256" key="6">
    <source>
        <dbReference type="SAM" id="Phobius"/>
    </source>
</evidence>
<feature type="transmembrane region" description="Helical" evidence="6">
    <location>
        <begin position="227"/>
        <end position="248"/>
    </location>
</feature>
<feature type="transmembrane region" description="Helical" evidence="6">
    <location>
        <begin position="61"/>
        <end position="82"/>
    </location>
</feature>
<feature type="transmembrane region" description="Helical" evidence="6">
    <location>
        <begin position="94"/>
        <end position="112"/>
    </location>
</feature>
<evidence type="ECO:0000256" key="4">
    <source>
        <dbReference type="ARBA" id="ARBA00022989"/>
    </source>
</evidence>